<dbReference type="AlphaFoldDB" id="A0AAD5R5U3"/>
<feature type="compositionally biased region" description="Acidic residues" evidence="5">
    <location>
        <begin position="113"/>
        <end position="126"/>
    </location>
</feature>
<feature type="domain" description="DEK-C" evidence="6">
    <location>
        <begin position="393"/>
        <end position="449"/>
    </location>
</feature>
<accession>A0AAD5R5U3</accession>
<feature type="compositionally biased region" description="Polar residues" evidence="5">
    <location>
        <begin position="47"/>
        <end position="69"/>
    </location>
</feature>
<keyword evidence="4" id="KW-0539">Nucleus</keyword>
<feature type="compositionally biased region" description="Basic and acidic residues" evidence="5">
    <location>
        <begin position="36"/>
        <end position="46"/>
    </location>
</feature>
<evidence type="ECO:0000256" key="5">
    <source>
        <dbReference type="SAM" id="MobiDB-lite"/>
    </source>
</evidence>
<evidence type="ECO:0000256" key="2">
    <source>
        <dbReference type="ARBA" id="ARBA00022853"/>
    </source>
</evidence>
<dbReference type="GO" id="GO:0003677">
    <property type="term" value="F:DNA binding"/>
    <property type="evidence" value="ECO:0007669"/>
    <property type="project" value="UniProtKB-KW"/>
</dbReference>
<evidence type="ECO:0000256" key="4">
    <source>
        <dbReference type="ARBA" id="ARBA00023242"/>
    </source>
</evidence>
<keyword evidence="2" id="KW-0156">Chromatin regulator</keyword>
<protein>
    <recommendedName>
        <fullName evidence="6">DEK-C domain-containing protein</fullName>
    </recommendedName>
</protein>
<evidence type="ECO:0000313" key="7">
    <source>
        <dbReference type="EMBL" id="KAJ1370080.1"/>
    </source>
</evidence>
<proteinExistence type="predicted"/>
<evidence type="ECO:0000259" key="6">
    <source>
        <dbReference type="PROSITE" id="PS51998"/>
    </source>
</evidence>
<dbReference type="EMBL" id="JAHQIW010006726">
    <property type="protein sequence ID" value="KAJ1370080.1"/>
    <property type="molecule type" value="Genomic_DNA"/>
</dbReference>
<gene>
    <name evidence="7" type="ORF">KIN20_031729</name>
</gene>
<dbReference type="GO" id="GO:0006325">
    <property type="term" value="P:chromatin organization"/>
    <property type="evidence" value="ECO:0007669"/>
    <property type="project" value="UniProtKB-KW"/>
</dbReference>
<keyword evidence="3" id="KW-0238">DNA-binding</keyword>
<comment type="caution">
    <text evidence="7">The sequence shown here is derived from an EMBL/GenBank/DDBJ whole genome shotgun (WGS) entry which is preliminary data.</text>
</comment>
<comment type="subcellular location">
    <subcellularLocation>
        <location evidence="1">Nucleus</location>
    </subcellularLocation>
</comment>
<dbReference type="Pfam" id="PF08766">
    <property type="entry name" value="DEK_C"/>
    <property type="match status" value="1"/>
</dbReference>
<dbReference type="SUPFAM" id="SSF109715">
    <property type="entry name" value="DEK C-terminal domain"/>
    <property type="match status" value="1"/>
</dbReference>
<dbReference type="GO" id="GO:0005634">
    <property type="term" value="C:nucleus"/>
    <property type="evidence" value="ECO:0007669"/>
    <property type="project" value="UniProtKB-SubCell"/>
</dbReference>
<dbReference type="InterPro" id="IPR044198">
    <property type="entry name" value="DEK"/>
</dbReference>
<reference evidence="7" key="1">
    <citation type="submission" date="2021-06" db="EMBL/GenBank/DDBJ databases">
        <title>Parelaphostrongylus tenuis whole genome reference sequence.</title>
        <authorList>
            <person name="Garwood T.J."/>
            <person name="Larsen P.A."/>
            <person name="Fountain-Jones N.M."/>
            <person name="Garbe J.R."/>
            <person name="Macchietto M.G."/>
            <person name="Kania S.A."/>
            <person name="Gerhold R.W."/>
            <person name="Richards J.E."/>
            <person name="Wolf T.M."/>
        </authorList>
    </citation>
    <scope>NUCLEOTIDE SEQUENCE</scope>
    <source>
        <strain evidence="7">MNPRO001-30</strain>
        <tissue evidence="7">Meninges</tissue>
    </source>
</reference>
<evidence type="ECO:0000256" key="1">
    <source>
        <dbReference type="ARBA" id="ARBA00004123"/>
    </source>
</evidence>
<sequence length="451" mass="49948">MALLQNNSNNILFVDGTEEAEAVTIMESPKKLVEAHEAKNDVKAETDVQTTTGESSGDQNMGTKESMVTETDAPEMSSSKPSETVGSDMDATTEEAPKSEKDEVMDDGKDEKEEAADDEEEEEDEENEKKKKGIYDMPLEVEGKRERHKVDRITFTSPPIKKTTSTMPMGDGVPLGEIAYVEDQLKKHSGDVLKTMHRVLYGHPGKASTVKREIRKFTGFAFKEDSQEFKKKVAFLHKLSLDQLKTIKSILGLQSGGQSKDAVITTIMVFLMKTVDHARRVAKKRRSSAGKTPSSVKRPRKSKDKIDHTTDDDDENEGDEKKSTSEAPPSGNSAKKPRKSKQNDKSKEVPSKSDTGNDSDDKKKKKKKSKTESKDSDADSTSSTSVATLQETKPSEKELEDVIEELLSQVDLSQVSMKQMCQAVIEKFPGTNIGNRVDYLKSLIKQSLSTK</sequence>
<feature type="region of interest" description="Disordered" evidence="5">
    <location>
        <begin position="280"/>
        <end position="398"/>
    </location>
</feature>
<dbReference type="GO" id="GO:2000779">
    <property type="term" value="P:regulation of double-strand break repair"/>
    <property type="evidence" value="ECO:0007669"/>
    <property type="project" value="TreeGrafter"/>
</dbReference>
<organism evidence="7 8">
    <name type="scientific">Parelaphostrongylus tenuis</name>
    <name type="common">Meningeal worm</name>
    <dbReference type="NCBI Taxonomy" id="148309"/>
    <lineage>
        <taxon>Eukaryota</taxon>
        <taxon>Metazoa</taxon>
        <taxon>Ecdysozoa</taxon>
        <taxon>Nematoda</taxon>
        <taxon>Chromadorea</taxon>
        <taxon>Rhabditida</taxon>
        <taxon>Rhabditina</taxon>
        <taxon>Rhabditomorpha</taxon>
        <taxon>Strongyloidea</taxon>
        <taxon>Metastrongylidae</taxon>
        <taxon>Parelaphostrongylus</taxon>
    </lineage>
</organism>
<keyword evidence="8" id="KW-1185">Reference proteome</keyword>
<dbReference type="PANTHER" id="PTHR13468:SF1">
    <property type="entry name" value="PROTEIN DEK"/>
    <property type="match status" value="1"/>
</dbReference>
<dbReference type="InterPro" id="IPR014876">
    <property type="entry name" value="DEK_C"/>
</dbReference>
<evidence type="ECO:0000313" key="8">
    <source>
        <dbReference type="Proteomes" id="UP001196413"/>
    </source>
</evidence>
<dbReference type="GO" id="GO:0042393">
    <property type="term" value="F:histone binding"/>
    <property type="evidence" value="ECO:0007669"/>
    <property type="project" value="TreeGrafter"/>
</dbReference>
<dbReference type="Gene3D" id="1.10.10.60">
    <property type="entry name" value="Homeodomain-like"/>
    <property type="match status" value="1"/>
</dbReference>
<evidence type="ECO:0000256" key="3">
    <source>
        <dbReference type="ARBA" id="ARBA00023125"/>
    </source>
</evidence>
<feature type="region of interest" description="Disordered" evidence="5">
    <location>
        <begin position="36"/>
        <end position="135"/>
    </location>
</feature>
<name>A0AAD5R5U3_PARTN</name>
<dbReference type="Proteomes" id="UP001196413">
    <property type="component" value="Unassembled WGS sequence"/>
</dbReference>
<dbReference type="PROSITE" id="PS51998">
    <property type="entry name" value="DEK_C"/>
    <property type="match status" value="1"/>
</dbReference>
<feature type="compositionally biased region" description="Polar residues" evidence="5">
    <location>
        <begin position="76"/>
        <end position="85"/>
    </location>
</feature>
<feature type="compositionally biased region" description="Basic and acidic residues" evidence="5">
    <location>
        <begin position="95"/>
        <end position="112"/>
    </location>
</feature>
<dbReference type="PANTHER" id="PTHR13468">
    <property type="entry name" value="DEK PROTEIN"/>
    <property type="match status" value="1"/>
</dbReference>
<feature type="compositionally biased region" description="Basic and acidic residues" evidence="5">
    <location>
        <begin position="341"/>
        <end position="351"/>
    </location>
</feature>